<sequence>MFRFDGSKKVQYKSINSWVGRDRFVSEDQKDEALVPRISPKDLLSALYALPFLIPEPLLIVCPDEQTAINNYKLIQLSSSRQVSCDLTSLNSDLIYSSPDLFLKLLLRKDPILKRKIFYCRLGDEIEKLFDGLDVTILDANIPREVPKRFATSDELIPKYYPLSNLSIRLINREMKKFRKSFDAAGDTTAYKIHCKTILAAAAIIDSNPFIRESPIEVQINCFWDYMIFEFQNAAYDKLINSSGTDYLFAWCSRNNIEYEVAKNIFKLYYKILDLFEASYQESVSLNDMDFPRQYDNIAILQASVADNNQFGLEDDEVTGHNRIFAGEAEYASSALRNAA</sequence>
<accession>A0A3G5AFP3</accession>
<gene>
    <name evidence="1" type="ORF">Solivirus2_68</name>
</gene>
<dbReference type="EMBL" id="MK072490">
    <property type="protein sequence ID" value="AYV85997.1"/>
    <property type="molecule type" value="Genomic_DNA"/>
</dbReference>
<organism evidence="1">
    <name type="scientific">Solivirus sp</name>
    <dbReference type="NCBI Taxonomy" id="2487772"/>
    <lineage>
        <taxon>Viruses</taxon>
        <taxon>Pithoviruses</taxon>
    </lineage>
</organism>
<protein>
    <submittedName>
        <fullName evidence="1">Uncharacterized protein</fullName>
    </submittedName>
</protein>
<evidence type="ECO:0000313" key="1">
    <source>
        <dbReference type="EMBL" id="AYV85997.1"/>
    </source>
</evidence>
<name>A0A3G5AFP3_9VIRU</name>
<proteinExistence type="predicted"/>
<reference evidence="1" key="1">
    <citation type="submission" date="2018-10" db="EMBL/GenBank/DDBJ databases">
        <title>Hidden diversity of soil giant viruses.</title>
        <authorList>
            <person name="Schulz F."/>
            <person name="Alteio L."/>
            <person name="Goudeau D."/>
            <person name="Ryan E.M."/>
            <person name="Malmstrom R.R."/>
            <person name="Blanchard J."/>
            <person name="Woyke T."/>
        </authorList>
    </citation>
    <scope>NUCLEOTIDE SEQUENCE</scope>
    <source>
        <strain evidence="1">SOV1</strain>
    </source>
</reference>